<dbReference type="Gramene" id="RZC72376">
    <property type="protein sequence ID" value="RZC72376"/>
    <property type="gene ID" value="C5167_035571"/>
</dbReference>
<proteinExistence type="predicted"/>
<feature type="transmembrane region" description="Helical" evidence="1">
    <location>
        <begin position="6"/>
        <end position="23"/>
    </location>
</feature>
<reference evidence="2 3" key="1">
    <citation type="journal article" date="2018" name="Science">
        <title>The opium poppy genome and morphinan production.</title>
        <authorList>
            <person name="Guo L."/>
            <person name="Winzer T."/>
            <person name="Yang X."/>
            <person name="Li Y."/>
            <person name="Ning Z."/>
            <person name="He Z."/>
            <person name="Teodor R."/>
            <person name="Lu Y."/>
            <person name="Bowser T.A."/>
            <person name="Graham I.A."/>
            <person name="Ye K."/>
        </authorList>
    </citation>
    <scope>NUCLEOTIDE SEQUENCE [LARGE SCALE GENOMIC DNA]</scope>
    <source>
        <strain evidence="3">cv. HN1</strain>
        <tissue evidence="2">Leaves</tissue>
    </source>
</reference>
<keyword evidence="1" id="KW-0812">Transmembrane</keyword>
<evidence type="ECO:0000256" key="1">
    <source>
        <dbReference type="SAM" id="Phobius"/>
    </source>
</evidence>
<sequence length="29" mass="3732">MEFIWLQRVVGFIFLKLIFRNWIYRIKNS</sequence>
<dbReference type="EMBL" id="CM010721">
    <property type="protein sequence ID" value="RZC72376.1"/>
    <property type="molecule type" value="Genomic_DNA"/>
</dbReference>
<dbReference type="Proteomes" id="UP000316621">
    <property type="component" value="Chromosome 7"/>
</dbReference>
<keyword evidence="3" id="KW-1185">Reference proteome</keyword>
<dbReference type="AlphaFoldDB" id="A0A4Y7KHN5"/>
<keyword evidence="1" id="KW-1133">Transmembrane helix</keyword>
<accession>A0A4Y7KHN5</accession>
<evidence type="ECO:0000313" key="2">
    <source>
        <dbReference type="EMBL" id="RZC72376.1"/>
    </source>
</evidence>
<organism evidence="2 3">
    <name type="scientific">Papaver somniferum</name>
    <name type="common">Opium poppy</name>
    <dbReference type="NCBI Taxonomy" id="3469"/>
    <lineage>
        <taxon>Eukaryota</taxon>
        <taxon>Viridiplantae</taxon>
        <taxon>Streptophyta</taxon>
        <taxon>Embryophyta</taxon>
        <taxon>Tracheophyta</taxon>
        <taxon>Spermatophyta</taxon>
        <taxon>Magnoliopsida</taxon>
        <taxon>Ranunculales</taxon>
        <taxon>Papaveraceae</taxon>
        <taxon>Papaveroideae</taxon>
        <taxon>Papaver</taxon>
    </lineage>
</organism>
<name>A0A4Y7KHN5_PAPSO</name>
<evidence type="ECO:0000313" key="3">
    <source>
        <dbReference type="Proteomes" id="UP000316621"/>
    </source>
</evidence>
<protein>
    <submittedName>
        <fullName evidence="2">Uncharacterized protein</fullName>
    </submittedName>
</protein>
<keyword evidence="1" id="KW-0472">Membrane</keyword>
<gene>
    <name evidence="2" type="ORF">C5167_035571</name>
</gene>